<dbReference type="STRING" id="237069.SAMN05216498_1251"/>
<evidence type="ECO:0000256" key="7">
    <source>
        <dbReference type="ARBA" id="ARBA00022801"/>
    </source>
</evidence>
<dbReference type="AlphaFoldDB" id="A0A1G9Y5I3"/>
<dbReference type="InterPro" id="IPR011324">
    <property type="entry name" value="Cytotoxic_necrot_fac-like_cat"/>
</dbReference>
<proteinExistence type="inferred from homology"/>
<comment type="catalytic activity">
    <reaction evidence="9">
        <text>adenosine + H2O + H(+) = inosine + NH4(+)</text>
        <dbReference type="Rhea" id="RHEA:24408"/>
        <dbReference type="ChEBI" id="CHEBI:15377"/>
        <dbReference type="ChEBI" id="CHEBI:15378"/>
        <dbReference type="ChEBI" id="CHEBI:16335"/>
        <dbReference type="ChEBI" id="CHEBI:17596"/>
        <dbReference type="ChEBI" id="CHEBI:28938"/>
        <dbReference type="EC" id="3.5.4.4"/>
    </reaction>
    <physiologicalReaction direction="left-to-right" evidence="9">
        <dbReference type="Rhea" id="RHEA:24409"/>
    </physiologicalReaction>
</comment>
<dbReference type="NCBIfam" id="TIGR00726">
    <property type="entry name" value="peptidoglycan editing factor PgeF"/>
    <property type="match status" value="1"/>
</dbReference>
<dbReference type="GO" id="GO:0005507">
    <property type="term" value="F:copper ion binding"/>
    <property type="evidence" value="ECO:0007669"/>
    <property type="project" value="TreeGrafter"/>
</dbReference>
<comment type="similarity">
    <text evidence="4 12">Belongs to the purine nucleoside phosphorylase YfiH/LACC1 family.</text>
</comment>
<dbReference type="Gene3D" id="3.60.140.10">
    <property type="entry name" value="CNF1/YfiH-like putative cysteine hydrolases"/>
    <property type="match status" value="1"/>
</dbReference>
<evidence type="ECO:0000256" key="9">
    <source>
        <dbReference type="ARBA" id="ARBA00047989"/>
    </source>
</evidence>
<evidence type="ECO:0000256" key="4">
    <source>
        <dbReference type="ARBA" id="ARBA00007353"/>
    </source>
</evidence>
<keyword evidence="5" id="KW-0808">Transferase</keyword>
<organism evidence="13 14">
    <name type="scientific">Tenuibacillus multivorans</name>
    <dbReference type="NCBI Taxonomy" id="237069"/>
    <lineage>
        <taxon>Bacteria</taxon>
        <taxon>Bacillati</taxon>
        <taxon>Bacillota</taxon>
        <taxon>Bacilli</taxon>
        <taxon>Bacillales</taxon>
        <taxon>Bacillaceae</taxon>
        <taxon>Tenuibacillus</taxon>
    </lineage>
</organism>
<reference evidence="13 14" key="1">
    <citation type="submission" date="2016-10" db="EMBL/GenBank/DDBJ databases">
        <authorList>
            <person name="de Groot N.N."/>
        </authorList>
    </citation>
    <scope>NUCLEOTIDE SEQUENCE [LARGE SCALE GENOMIC DNA]</scope>
    <source>
        <strain evidence="13 14">CGMCC 1.3442</strain>
    </source>
</reference>
<evidence type="ECO:0000256" key="5">
    <source>
        <dbReference type="ARBA" id="ARBA00022679"/>
    </source>
</evidence>
<dbReference type="EMBL" id="FNIG01000002">
    <property type="protein sequence ID" value="SDN04354.1"/>
    <property type="molecule type" value="Genomic_DNA"/>
</dbReference>
<dbReference type="Pfam" id="PF02578">
    <property type="entry name" value="Cu-oxidase_4"/>
    <property type="match status" value="1"/>
</dbReference>
<evidence type="ECO:0000256" key="6">
    <source>
        <dbReference type="ARBA" id="ARBA00022723"/>
    </source>
</evidence>
<evidence type="ECO:0000313" key="13">
    <source>
        <dbReference type="EMBL" id="SDN04354.1"/>
    </source>
</evidence>
<dbReference type="CDD" id="cd16833">
    <property type="entry name" value="YfiH"/>
    <property type="match status" value="1"/>
</dbReference>
<dbReference type="GO" id="GO:0016787">
    <property type="term" value="F:hydrolase activity"/>
    <property type="evidence" value="ECO:0007669"/>
    <property type="project" value="UniProtKB-KW"/>
</dbReference>
<dbReference type="InterPro" id="IPR038371">
    <property type="entry name" value="Cu_polyphenol_OxRdtase_sf"/>
</dbReference>
<comment type="catalytic activity">
    <reaction evidence="1">
        <text>inosine + phosphate = alpha-D-ribose 1-phosphate + hypoxanthine</text>
        <dbReference type="Rhea" id="RHEA:27646"/>
        <dbReference type="ChEBI" id="CHEBI:17368"/>
        <dbReference type="ChEBI" id="CHEBI:17596"/>
        <dbReference type="ChEBI" id="CHEBI:43474"/>
        <dbReference type="ChEBI" id="CHEBI:57720"/>
        <dbReference type="EC" id="2.4.2.1"/>
    </reaction>
    <physiologicalReaction direction="left-to-right" evidence="1">
        <dbReference type="Rhea" id="RHEA:27647"/>
    </physiologicalReaction>
</comment>
<evidence type="ECO:0000256" key="12">
    <source>
        <dbReference type="RuleBase" id="RU361274"/>
    </source>
</evidence>
<evidence type="ECO:0000256" key="10">
    <source>
        <dbReference type="ARBA" id="ARBA00048968"/>
    </source>
</evidence>
<comment type="catalytic activity">
    <reaction evidence="10">
        <text>adenosine + phosphate = alpha-D-ribose 1-phosphate + adenine</text>
        <dbReference type="Rhea" id="RHEA:27642"/>
        <dbReference type="ChEBI" id="CHEBI:16335"/>
        <dbReference type="ChEBI" id="CHEBI:16708"/>
        <dbReference type="ChEBI" id="CHEBI:43474"/>
        <dbReference type="ChEBI" id="CHEBI:57720"/>
        <dbReference type="EC" id="2.4.2.1"/>
    </reaction>
    <physiologicalReaction direction="left-to-right" evidence="10">
        <dbReference type="Rhea" id="RHEA:27643"/>
    </physiologicalReaction>
</comment>
<evidence type="ECO:0000256" key="1">
    <source>
        <dbReference type="ARBA" id="ARBA00000553"/>
    </source>
</evidence>
<keyword evidence="6" id="KW-0479">Metal-binding</keyword>
<dbReference type="PANTHER" id="PTHR30616:SF2">
    <property type="entry name" value="PURINE NUCLEOSIDE PHOSPHORYLASE LACC1"/>
    <property type="match status" value="1"/>
</dbReference>
<evidence type="ECO:0000256" key="3">
    <source>
        <dbReference type="ARBA" id="ARBA00003215"/>
    </source>
</evidence>
<evidence type="ECO:0000256" key="11">
    <source>
        <dbReference type="ARBA" id="ARBA00049893"/>
    </source>
</evidence>
<dbReference type="OrthoDB" id="4279at2"/>
<keyword evidence="14" id="KW-1185">Reference proteome</keyword>
<comment type="cofactor">
    <cofactor evidence="2">
        <name>Zn(2+)</name>
        <dbReference type="ChEBI" id="CHEBI:29105"/>
    </cofactor>
</comment>
<gene>
    <name evidence="13" type="ORF">SAMN05216498_1251</name>
</gene>
<comment type="function">
    <text evidence="3">Purine nucleoside enzyme that catalyzes the phosphorolysis of adenosine and inosine nucleosides, yielding D-ribose 1-phosphate and the respective free bases, adenine and hypoxanthine. Also catalyzes the phosphorolysis of S-methyl-5'-thioadenosine into adenine and S-methyl-5-thio-alpha-D-ribose 1-phosphate. Also has adenosine deaminase activity.</text>
</comment>
<dbReference type="GO" id="GO:0017061">
    <property type="term" value="F:S-methyl-5-thioadenosine phosphorylase activity"/>
    <property type="evidence" value="ECO:0007669"/>
    <property type="project" value="UniProtKB-EC"/>
</dbReference>
<dbReference type="InterPro" id="IPR003730">
    <property type="entry name" value="Cu_polyphenol_OxRdtase"/>
</dbReference>
<keyword evidence="7" id="KW-0378">Hydrolase</keyword>
<name>A0A1G9Y5I3_9BACI</name>
<protein>
    <recommendedName>
        <fullName evidence="12">Purine nucleoside phosphorylase</fullName>
    </recommendedName>
</protein>
<evidence type="ECO:0000256" key="2">
    <source>
        <dbReference type="ARBA" id="ARBA00001947"/>
    </source>
</evidence>
<evidence type="ECO:0000313" key="14">
    <source>
        <dbReference type="Proteomes" id="UP000199334"/>
    </source>
</evidence>
<dbReference type="Proteomes" id="UP000199334">
    <property type="component" value="Unassembled WGS sequence"/>
</dbReference>
<evidence type="ECO:0000256" key="8">
    <source>
        <dbReference type="ARBA" id="ARBA00022833"/>
    </source>
</evidence>
<dbReference type="RefSeq" id="WP_093855750.1">
    <property type="nucleotide sequence ID" value="NZ_BJVZ01000001.1"/>
</dbReference>
<accession>A0A1G9Y5I3</accession>
<keyword evidence="8" id="KW-0862">Zinc</keyword>
<dbReference type="SUPFAM" id="SSF64438">
    <property type="entry name" value="CNF1/YfiH-like putative cysteine hydrolases"/>
    <property type="match status" value="1"/>
</dbReference>
<sequence length="265" mass="31076">MEVLQQHEKGYLDILPWKNSNVVAGFSTRQNGFSQTPYDSMNLGVHVQDRRENVLQNRKRFSQWIERDLKQWKSLNQIHSRNILDLTEPHYNEEDLRHDAPQVDGDGMITNNPDHVLTAYYADCVPLIFRTKQDNWIGIAHAGWKGTVKQIGPHMIERFKHKGINPEDIEVVIGPCISQSYYEIDAYVIQHIPKSYQTKVLTPTTENHGLLDLKRLNFLYLVDDGVKEENIHITDYCTYRDQSLFYSHRRDQGQTGRMMAFIYRK</sequence>
<dbReference type="PANTHER" id="PTHR30616">
    <property type="entry name" value="UNCHARACTERIZED PROTEIN YFIH"/>
    <property type="match status" value="1"/>
</dbReference>
<comment type="catalytic activity">
    <reaction evidence="11">
        <text>S-methyl-5'-thioadenosine + phosphate = 5-(methylsulfanyl)-alpha-D-ribose 1-phosphate + adenine</text>
        <dbReference type="Rhea" id="RHEA:11852"/>
        <dbReference type="ChEBI" id="CHEBI:16708"/>
        <dbReference type="ChEBI" id="CHEBI:17509"/>
        <dbReference type="ChEBI" id="CHEBI:43474"/>
        <dbReference type="ChEBI" id="CHEBI:58533"/>
        <dbReference type="EC" id="2.4.2.28"/>
    </reaction>
    <physiologicalReaction direction="left-to-right" evidence="11">
        <dbReference type="Rhea" id="RHEA:11853"/>
    </physiologicalReaction>
</comment>